<organism evidence="1 2">
    <name type="scientific">Pseudomonas fluorescens</name>
    <dbReference type="NCBI Taxonomy" id="294"/>
    <lineage>
        <taxon>Bacteria</taxon>
        <taxon>Pseudomonadati</taxon>
        <taxon>Pseudomonadota</taxon>
        <taxon>Gammaproteobacteria</taxon>
        <taxon>Pseudomonadales</taxon>
        <taxon>Pseudomonadaceae</taxon>
        <taxon>Pseudomonas</taxon>
    </lineage>
</organism>
<dbReference type="OrthoDB" id="134981at2"/>
<dbReference type="Pfam" id="PF20129">
    <property type="entry name" value="DUF6519"/>
    <property type="match status" value="2"/>
</dbReference>
<dbReference type="RefSeq" id="WP_057399636.1">
    <property type="nucleotide sequence ID" value="NZ_LJXB01000089.1"/>
</dbReference>
<gene>
    <name evidence="1" type="ORF">AN403_2196</name>
</gene>
<dbReference type="AlphaFoldDB" id="A0A0P8WQY4"/>
<dbReference type="Proteomes" id="UP000050349">
    <property type="component" value="Unassembled WGS sequence"/>
</dbReference>
<name>A0A0P8WQY4_PSEFL</name>
<reference evidence="1 2" key="1">
    <citation type="submission" date="2015-09" db="EMBL/GenBank/DDBJ databases">
        <authorList>
            <person name="Jackson K.R."/>
            <person name="Lunt B.L."/>
            <person name="Fisher J.N.B."/>
            <person name="Gardner A.V."/>
            <person name="Bailey M.E."/>
            <person name="Deus L.M."/>
            <person name="Earl A.S."/>
            <person name="Gibby P.D."/>
            <person name="Hartmann K.A."/>
            <person name="Liu J.E."/>
            <person name="Manci A.M."/>
            <person name="Nielsen D.A."/>
            <person name="Solomon M.B."/>
            <person name="Breakwell D.P."/>
            <person name="Burnett S.H."/>
            <person name="Grose J.H."/>
        </authorList>
    </citation>
    <scope>NUCLEOTIDE SEQUENCE [LARGE SCALE GENOMIC DNA]</scope>
    <source>
        <strain evidence="1 2">S613</strain>
    </source>
</reference>
<sequence>MKADLTRSTDKQDQHYRTVRMQQGRVQLDADWNEQQDILNRRIETETVDTIGHSGGPLTNPGFLLTGNGKSIGIGVGHFYVEGLLCENASPVTATTQPHLPGNASPVLPANASLLPLPPANAPQLAEVKVYDNNGAPVDPPDGVYIGYLEAWLRHITALEDPLIREVALGGPDSATRDQLLWQVKLLRAGEIGADLNCLSVLPAWTALVTAADGKLAARAEPSNPPKDPCLLAPEAGYRRLENLLYRVEIHDDGSVSADQRYKWSRDNGSIETRVIRWLGEPTADEFEVASIGRDAYLAITAGCWLEFFDDTHELLGRPGTLVQVLKTEGNLVTLDLASATGALDKSLYLSNPRVRRWDGWARLAPAASNLNSGWVELEEGVEIKFIPGKYRVGDFWTIPARTATADIEWPLVANKPAFQAPQGVLRAFTRLALLNCQAGVWSTLSDCRQLFPALTELTNLYYVGGDGQEVMPNPLAPQNLPLPSPLEVAVFNGKFPVAGAEVRFIVSGGTLPNGTDSQDITTGADGIASVIWSLAPGVLNQTCTAQLLEAGQVAAGKYNVLHFSASLSVATQVAYDPAKCADMVAQGIHTVQDALDALCQKTHGGGCCTSVGVGGEFENLDIALKTLLEQGKRDICLCLLPGEHRLADSIDQVAPDGTHLFIHGSGPASRLMLRNQEFNCFDFASLTFLDFDIIMQGENQSLRFQGCQQVRLQRMRLSGLTVPGISLVQIEDAQRIDLSACLINAYALSGTQHARDLLAAIPLLAPFEVAIKSGKGELFAPIPGKVVDALARFSPAQRKAFGQQVDRHQLVLNTNEILALSTLRSDIEQGASQRRLVLSLDRLRTELLLNHTGFALALGEAEADTLLADNQINGRVSLYGEAKSDEALNLDLLKSLGLALSRGRVQLKPGYGELRLRNNRLRELRLGDAMLDRLRELAGAAEGGVLEGCYRSLLADANTLVGTENLLLASSLALSQNQLSVFGHIAACIASQGKYIGNFTVESILFVLGHKANQQFANAGLIFSEM</sequence>
<evidence type="ECO:0000313" key="1">
    <source>
        <dbReference type="EMBL" id="KPU55445.1"/>
    </source>
</evidence>
<dbReference type="PATRIC" id="fig|294.162.peg.4920"/>
<proteinExistence type="predicted"/>
<evidence type="ECO:0000313" key="2">
    <source>
        <dbReference type="Proteomes" id="UP000050349"/>
    </source>
</evidence>
<dbReference type="InterPro" id="IPR045392">
    <property type="entry name" value="DUF6519"/>
</dbReference>
<protein>
    <submittedName>
        <fullName evidence="1">Uncharacterized protein</fullName>
    </submittedName>
</protein>
<accession>A0A0P8WQY4</accession>
<comment type="caution">
    <text evidence="1">The sequence shown here is derived from an EMBL/GenBank/DDBJ whole genome shotgun (WGS) entry which is preliminary data.</text>
</comment>
<dbReference type="EMBL" id="LJXB01000089">
    <property type="protein sequence ID" value="KPU55445.1"/>
    <property type="molecule type" value="Genomic_DNA"/>
</dbReference>